<accession>B0W402</accession>
<dbReference type="Proteomes" id="UP000002320">
    <property type="component" value="Unassembled WGS sequence"/>
</dbReference>
<organism>
    <name type="scientific">Culex quinquefasciatus</name>
    <name type="common">Southern house mosquito</name>
    <name type="synonym">Culex pungens</name>
    <dbReference type="NCBI Taxonomy" id="7176"/>
    <lineage>
        <taxon>Eukaryota</taxon>
        <taxon>Metazoa</taxon>
        <taxon>Ecdysozoa</taxon>
        <taxon>Arthropoda</taxon>
        <taxon>Hexapoda</taxon>
        <taxon>Insecta</taxon>
        <taxon>Pterygota</taxon>
        <taxon>Neoptera</taxon>
        <taxon>Endopterygota</taxon>
        <taxon>Diptera</taxon>
        <taxon>Nematocera</taxon>
        <taxon>Culicoidea</taxon>
        <taxon>Culicidae</taxon>
        <taxon>Culicinae</taxon>
        <taxon>Culicini</taxon>
        <taxon>Culex</taxon>
        <taxon>Culex</taxon>
    </lineage>
</organism>
<keyword evidence="4" id="KW-1185">Reference proteome</keyword>
<dbReference type="AlphaFoldDB" id="B0W402"/>
<dbReference type="EMBL" id="DS231833">
    <property type="protein sequence ID" value="EDS32299.1"/>
    <property type="molecule type" value="Genomic_DNA"/>
</dbReference>
<dbReference type="VEuPathDB" id="VectorBase:CQUJHB009150"/>
<dbReference type="HOGENOM" id="CLU_819533_0_0_1"/>
<reference evidence="2" key="1">
    <citation type="submission" date="2007-03" db="EMBL/GenBank/DDBJ databases">
        <title>Annotation of Culex pipiens quinquefasciatus.</title>
        <authorList>
            <consortium name="The Broad Institute Genome Sequencing Platform"/>
            <person name="Atkinson P.W."/>
            <person name="Hemingway J."/>
            <person name="Christensen B.M."/>
            <person name="Higgs S."/>
            <person name="Kodira C."/>
            <person name="Hannick L."/>
            <person name="Megy K."/>
            <person name="O'Leary S."/>
            <person name="Pearson M."/>
            <person name="Haas B.J."/>
            <person name="Mauceli E."/>
            <person name="Wortman J.R."/>
            <person name="Lee N.H."/>
            <person name="Guigo R."/>
            <person name="Stanke M."/>
            <person name="Alvarado L."/>
            <person name="Amedeo P."/>
            <person name="Antoine C.H."/>
            <person name="Arensburger P."/>
            <person name="Bidwell S.L."/>
            <person name="Crawford M."/>
            <person name="Camaro F."/>
            <person name="Devon K."/>
            <person name="Engels R."/>
            <person name="Hammond M."/>
            <person name="Howarth C."/>
            <person name="Koehrsen M."/>
            <person name="Lawson D."/>
            <person name="Montgomery P."/>
            <person name="Nene V."/>
            <person name="Nusbaum C."/>
            <person name="Puiu D."/>
            <person name="Romero-Severson J."/>
            <person name="Severson D.W."/>
            <person name="Shumway M."/>
            <person name="Sisk P."/>
            <person name="Stolte C."/>
            <person name="Zeng Q."/>
            <person name="Eisenstadt E."/>
            <person name="Fraser-Liggett C."/>
            <person name="Strausberg R."/>
            <person name="Galagan J."/>
            <person name="Birren B."/>
            <person name="Collins F.H."/>
        </authorList>
    </citation>
    <scope>NUCLEOTIDE SEQUENCE [LARGE SCALE GENOMIC DNA]</scope>
    <source>
        <strain evidence="2">JHB</strain>
    </source>
</reference>
<gene>
    <name evidence="3" type="primary">6032912</name>
    <name evidence="2" type="ORF">CpipJ_CPIJ002168</name>
</gene>
<dbReference type="KEGG" id="cqu:CpipJ_CPIJ002168"/>
<reference evidence="3" key="2">
    <citation type="submission" date="2020-05" db="UniProtKB">
        <authorList>
            <consortium name="EnsemblMetazoa"/>
        </authorList>
    </citation>
    <scope>IDENTIFICATION</scope>
    <source>
        <strain evidence="3">JHB</strain>
    </source>
</reference>
<evidence type="ECO:0000313" key="4">
    <source>
        <dbReference type="Proteomes" id="UP000002320"/>
    </source>
</evidence>
<protein>
    <submittedName>
        <fullName evidence="2 3">Uncharacterized protein</fullName>
    </submittedName>
</protein>
<evidence type="ECO:0000313" key="2">
    <source>
        <dbReference type="EMBL" id="EDS32299.1"/>
    </source>
</evidence>
<dbReference type="OrthoDB" id="7786950at2759"/>
<evidence type="ECO:0000313" key="3">
    <source>
        <dbReference type="EnsemblMetazoa" id="CPIJ002168-PA"/>
    </source>
</evidence>
<keyword evidence="1" id="KW-0472">Membrane</keyword>
<proteinExistence type="predicted"/>
<dbReference type="eggNOG" id="ENOG502T6Y5">
    <property type="taxonomic scope" value="Eukaryota"/>
</dbReference>
<dbReference type="EnsemblMetazoa" id="CPIJ002168-RA">
    <property type="protein sequence ID" value="CPIJ002168-PA"/>
    <property type="gene ID" value="CPIJ002168"/>
</dbReference>
<keyword evidence="1" id="KW-1133">Transmembrane helix</keyword>
<feature type="transmembrane region" description="Helical" evidence="1">
    <location>
        <begin position="177"/>
        <end position="198"/>
    </location>
</feature>
<name>B0W402_CULQU</name>
<sequence>MGSKTNALHSEQTAVLVATIKLSTLNELSLTTNLECFVTYDVATVESDFCNPLQLYLGAVEIRRTDLFRTNSGVTFHDRHIFKDLLVVTATSEFIPLVVSFEQCPNRGLDRFCMEALNFKVLNLSNGIEERELPTILYFADNGYWQATMIRLDQPAELKQKLKIYCRRFLGRLLRRFLIWINGRYIFGIFSGALSFILRISNGLSIAISVATIINGDVHVHQLANPVVKLRIKLVIHASFFLCRDNFCHRNSGTFLHQLPYFLLHTFQQLFPSGILRFRNGFLIAIVQNVDKHGHQRIVLGNVVRTSGQNVPRIDVGNFRLDVLQCRSGFYGNYAAQGS</sequence>
<dbReference type="InParanoid" id="B0W402"/>
<evidence type="ECO:0000256" key="1">
    <source>
        <dbReference type="SAM" id="Phobius"/>
    </source>
</evidence>
<dbReference type="VEuPathDB" id="VectorBase:CPIJ002168"/>
<keyword evidence="1" id="KW-0812">Transmembrane</keyword>